<comment type="caution">
    <text evidence="1">The sequence shown here is derived from an EMBL/GenBank/DDBJ whole genome shotgun (WGS) entry which is preliminary data.</text>
</comment>
<sequence length="76" mass="8258">MQTVDQRLQALEQAMNSVPSAVLNALLAVVTALDKQNSFDKAALKNELEELKSITIENGNAAAYKDIISLIQSRIS</sequence>
<dbReference type="AlphaFoldDB" id="A0A177SA11"/>
<reference evidence="1 2" key="1">
    <citation type="submission" date="2016-03" db="EMBL/GenBank/DDBJ databases">
        <title>Draft Genome Assembly of Pseudomonas putida strain CBF10-2.</title>
        <authorList>
            <person name="Iyer R.S."/>
            <person name="Damania A."/>
        </authorList>
    </citation>
    <scope>NUCLEOTIDE SEQUENCE [LARGE SCALE GENOMIC DNA]</scope>
    <source>
        <strain evidence="1 2">CBF10-2</strain>
    </source>
</reference>
<accession>A0A177SA11</accession>
<evidence type="ECO:0000313" key="1">
    <source>
        <dbReference type="EMBL" id="OAI84868.1"/>
    </source>
</evidence>
<dbReference type="Proteomes" id="UP000077752">
    <property type="component" value="Unassembled WGS sequence"/>
</dbReference>
<dbReference type="EMBL" id="LUCV01000049">
    <property type="protein sequence ID" value="OAI84868.1"/>
    <property type="molecule type" value="Genomic_DNA"/>
</dbReference>
<dbReference type="RefSeq" id="WP_064304652.1">
    <property type="nucleotide sequence ID" value="NZ_LUCV01000049.1"/>
</dbReference>
<organism evidence="1 2">
    <name type="scientific">Pseudomonas putida</name>
    <name type="common">Arthrobacter siderocapsulatus</name>
    <dbReference type="NCBI Taxonomy" id="303"/>
    <lineage>
        <taxon>Bacteria</taxon>
        <taxon>Pseudomonadati</taxon>
        <taxon>Pseudomonadota</taxon>
        <taxon>Gammaproteobacteria</taxon>
        <taxon>Pseudomonadales</taxon>
        <taxon>Pseudomonadaceae</taxon>
        <taxon>Pseudomonas</taxon>
    </lineage>
</organism>
<name>A0A177SA11_PSEPU</name>
<proteinExistence type="predicted"/>
<protein>
    <submittedName>
        <fullName evidence="1">Uncharacterized protein</fullName>
    </submittedName>
</protein>
<gene>
    <name evidence="1" type="ORF">AYO28_03020</name>
</gene>
<evidence type="ECO:0000313" key="2">
    <source>
        <dbReference type="Proteomes" id="UP000077752"/>
    </source>
</evidence>